<dbReference type="AlphaFoldDB" id="A0A1Y1ZEQ5"/>
<evidence type="ECO:0000313" key="7">
    <source>
        <dbReference type="EMBL" id="ORY08696.1"/>
    </source>
</evidence>
<reference evidence="7 8" key="1">
    <citation type="submission" date="2016-07" db="EMBL/GenBank/DDBJ databases">
        <title>Pervasive Adenine N6-methylation of Active Genes in Fungi.</title>
        <authorList>
            <consortium name="DOE Joint Genome Institute"/>
            <person name="Mondo S.J."/>
            <person name="Dannebaum R.O."/>
            <person name="Kuo R.C."/>
            <person name="Labutti K."/>
            <person name="Haridas S."/>
            <person name="Kuo A."/>
            <person name="Salamov A."/>
            <person name="Ahrendt S.R."/>
            <person name="Lipzen A."/>
            <person name="Sullivan W."/>
            <person name="Andreopoulos W.B."/>
            <person name="Clum A."/>
            <person name="Lindquist E."/>
            <person name="Daum C."/>
            <person name="Ramamoorthy G.K."/>
            <person name="Gryganskyi A."/>
            <person name="Culley D."/>
            <person name="Magnuson J.K."/>
            <person name="James T.Y."/>
            <person name="O'Malley M.A."/>
            <person name="Stajich J.E."/>
            <person name="Spatafora J.W."/>
            <person name="Visel A."/>
            <person name="Grigoriev I.V."/>
        </authorList>
    </citation>
    <scope>NUCLEOTIDE SEQUENCE [LARGE SCALE GENOMIC DNA]</scope>
    <source>
        <strain evidence="7 8">CBS 115471</strain>
    </source>
</reference>
<sequence length="180" mass="19193">MSSIVNLGLRGLQVLFAIIIIGLTANLINGQVFSGTLPAIIAFTMFTGAFGMLGAILGIASNWVEVLQSILMAGIDALTAFFYLAGGVVLAYKLRGLNCGNTDTVSRAKMTSNELLNGGCAKFKQGGDKGSLCGYAWYNDADKLNSRCKMNEADAAFMFLSVIVLCASVVMMFLHIKRNK</sequence>
<dbReference type="EMBL" id="MCFA01000096">
    <property type="protein sequence ID" value="ORY08696.1"/>
    <property type="molecule type" value="Genomic_DNA"/>
</dbReference>
<dbReference type="STRING" id="1231657.A0A1Y1ZEQ5"/>
<feature type="transmembrane region" description="Helical" evidence="5">
    <location>
        <begin position="155"/>
        <end position="176"/>
    </location>
</feature>
<dbReference type="Proteomes" id="UP000193144">
    <property type="component" value="Unassembled WGS sequence"/>
</dbReference>
<evidence type="ECO:0000256" key="4">
    <source>
        <dbReference type="ARBA" id="ARBA00023136"/>
    </source>
</evidence>
<keyword evidence="8" id="KW-1185">Reference proteome</keyword>
<evidence type="ECO:0000259" key="6">
    <source>
        <dbReference type="Pfam" id="PF01284"/>
    </source>
</evidence>
<dbReference type="OrthoDB" id="2017497at2759"/>
<organism evidence="7 8">
    <name type="scientific">Clohesyomyces aquaticus</name>
    <dbReference type="NCBI Taxonomy" id="1231657"/>
    <lineage>
        <taxon>Eukaryota</taxon>
        <taxon>Fungi</taxon>
        <taxon>Dikarya</taxon>
        <taxon>Ascomycota</taxon>
        <taxon>Pezizomycotina</taxon>
        <taxon>Dothideomycetes</taxon>
        <taxon>Pleosporomycetidae</taxon>
        <taxon>Pleosporales</taxon>
        <taxon>Lindgomycetaceae</taxon>
        <taxon>Clohesyomyces</taxon>
    </lineage>
</organism>
<evidence type="ECO:0000256" key="3">
    <source>
        <dbReference type="ARBA" id="ARBA00022989"/>
    </source>
</evidence>
<accession>A0A1Y1ZEQ5</accession>
<dbReference type="GO" id="GO:0072659">
    <property type="term" value="P:protein localization to plasma membrane"/>
    <property type="evidence" value="ECO:0007669"/>
    <property type="project" value="TreeGrafter"/>
</dbReference>
<evidence type="ECO:0000256" key="5">
    <source>
        <dbReference type="SAM" id="Phobius"/>
    </source>
</evidence>
<dbReference type="InterPro" id="IPR008253">
    <property type="entry name" value="Marvel"/>
</dbReference>
<dbReference type="GO" id="GO:0070941">
    <property type="term" value="P:eisosome assembly"/>
    <property type="evidence" value="ECO:0007669"/>
    <property type="project" value="TreeGrafter"/>
</dbReference>
<feature type="transmembrane region" description="Helical" evidence="5">
    <location>
        <begin position="12"/>
        <end position="28"/>
    </location>
</feature>
<comment type="subcellular location">
    <subcellularLocation>
        <location evidence="1">Membrane</location>
        <topology evidence="1">Multi-pass membrane protein</topology>
    </subcellularLocation>
</comment>
<keyword evidence="4 5" id="KW-0472">Membrane</keyword>
<comment type="caution">
    <text evidence="7">The sequence shown here is derived from an EMBL/GenBank/DDBJ whole genome shotgun (WGS) entry which is preliminary data.</text>
</comment>
<dbReference type="PANTHER" id="PTHR28165:SF2">
    <property type="entry name" value="MARVEL DOMAIN-CONTAINING PROTEIN"/>
    <property type="match status" value="1"/>
</dbReference>
<evidence type="ECO:0000256" key="1">
    <source>
        <dbReference type="ARBA" id="ARBA00004141"/>
    </source>
</evidence>
<evidence type="ECO:0000313" key="8">
    <source>
        <dbReference type="Proteomes" id="UP000193144"/>
    </source>
</evidence>
<dbReference type="PANTHER" id="PTHR28165">
    <property type="entry name" value="NON-CLASSICAL EXPORT PROTEIN 2-RELATED"/>
    <property type="match status" value="1"/>
</dbReference>
<proteinExistence type="predicted"/>
<protein>
    <submittedName>
        <fullName evidence="7">Marvel domain-containing protein</fullName>
    </submittedName>
</protein>
<feature type="transmembrane region" description="Helical" evidence="5">
    <location>
        <begin position="70"/>
        <end position="92"/>
    </location>
</feature>
<dbReference type="Pfam" id="PF01284">
    <property type="entry name" value="MARVEL"/>
    <property type="match status" value="1"/>
</dbReference>
<feature type="transmembrane region" description="Helical" evidence="5">
    <location>
        <begin position="40"/>
        <end position="64"/>
    </location>
</feature>
<evidence type="ECO:0000256" key="2">
    <source>
        <dbReference type="ARBA" id="ARBA00022692"/>
    </source>
</evidence>
<dbReference type="GO" id="GO:0005886">
    <property type="term" value="C:plasma membrane"/>
    <property type="evidence" value="ECO:0007669"/>
    <property type="project" value="TreeGrafter"/>
</dbReference>
<keyword evidence="3 5" id="KW-1133">Transmembrane helix</keyword>
<dbReference type="GO" id="GO:0032126">
    <property type="term" value="C:eisosome"/>
    <property type="evidence" value="ECO:0007669"/>
    <property type="project" value="TreeGrafter"/>
</dbReference>
<gene>
    <name evidence="7" type="ORF">BCR34DRAFT_488304</name>
</gene>
<feature type="domain" description="MARVEL" evidence="6">
    <location>
        <begin position="6"/>
        <end position="170"/>
    </location>
</feature>
<dbReference type="InterPro" id="IPR052649">
    <property type="entry name" value="NCE102-like"/>
</dbReference>
<name>A0A1Y1ZEQ5_9PLEO</name>
<keyword evidence="2 5" id="KW-0812">Transmembrane</keyword>